<dbReference type="AlphaFoldDB" id="A0A6P2RUI4"/>
<dbReference type="EMBL" id="CABVPP010000119">
    <property type="protein sequence ID" value="VWC36931.1"/>
    <property type="molecule type" value="Genomic_DNA"/>
</dbReference>
<evidence type="ECO:0000313" key="1">
    <source>
        <dbReference type="EMBL" id="VWC36931.1"/>
    </source>
</evidence>
<gene>
    <name evidence="1" type="ORF">BPS26883_06741</name>
</gene>
<accession>A0A6P2RUI4</accession>
<proteinExistence type="predicted"/>
<sequence>MHEPFDEQRVELHEDAERRDAVHHPAVFLAELVTHEVALEPGLDVARRLVRAPLVRRAVQAELFPDRGVGARAAARLVVGLLHRACARRQRGVQLEAVRRLRHILLARQDRVDRAVREQVRIAADRAREVRIGFVGETEVADVVRAVHGLLHRAQQHRLQHLRVGPVADLRHQRGVVARMRLVAAAEREPHAAQERAQVLELLGRRPRMHAVQARMLVALQEVGRADVRRQHALLDQLVRVVALARHDLLDLALRVADDIRLGRVEVDRAALLARGEQRLVDAVQVLQVRQQLRPACGLRPFRVRQHRRDFRIGQTRGRMDDGRIELVRLDLAARRDHDVAREHAAVDLRIQRAQAVRQFLRQHRDHAAREIDRRAALERVGVEPAARLHVVRHVGDRDDQPEAVAAADLDRLAVDRIVEVARVLAVDRHERHVAQVDAEAQVGRAHLVRQRGGIVERRLAELVRHAVLAHRDLDLHARIVDVAEHLDDAAERLRMAAREIGQLDDDDLPDLRLLHVLRDQDVVADALVFGRDDQRAVLVEQAADHALVRALGHLDDMPFGAAAAVVADDPRQHAVVVHHLLHLAVRQEQVILAVVADHEAVAVAMALHATGDEVRRMGELVMPALVEADLAVALHRGDAPEEPFALLTLDRQGFGDVVGGQRRVARTQHAENLFTARNGVRIFAQGFVDDCSRCVV</sequence>
<reference evidence="1 2" key="1">
    <citation type="submission" date="2019-09" db="EMBL/GenBank/DDBJ databases">
        <authorList>
            <person name="Depoorter E."/>
        </authorList>
    </citation>
    <scope>NUCLEOTIDE SEQUENCE [LARGE SCALE GENOMIC DNA]</scope>
    <source>
        <strain evidence="1">LMG 26883</strain>
    </source>
</reference>
<name>A0A6P2RUI4_9BURK</name>
<organism evidence="1 2">
    <name type="scientific">Burkholderia pseudomultivorans</name>
    <dbReference type="NCBI Taxonomy" id="1207504"/>
    <lineage>
        <taxon>Bacteria</taxon>
        <taxon>Pseudomonadati</taxon>
        <taxon>Pseudomonadota</taxon>
        <taxon>Betaproteobacteria</taxon>
        <taxon>Burkholderiales</taxon>
        <taxon>Burkholderiaceae</taxon>
        <taxon>Burkholderia</taxon>
        <taxon>Burkholderia cepacia complex</taxon>
    </lineage>
</organism>
<dbReference type="Proteomes" id="UP000494162">
    <property type="component" value="Unassembled WGS sequence"/>
</dbReference>
<protein>
    <submittedName>
        <fullName evidence="1">Uncharacterized protein</fullName>
    </submittedName>
</protein>
<evidence type="ECO:0000313" key="2">
    <source>
        <dbReference type="Proteomes" id="UP000494162"/>
    </source>
</evidence>